<dbReference type="InterPro" id="IPR007844">
    <property type="entry name" value="AsmA"/>
</dbReference>
<dbReference type="RefSeq" id="WP_149613131.1">
    <property type="nucleotide sequence ID" value="NZ_VTUX01000011.1"/>
</dbReference>
<sequence>MRKLLVAIFLLTLIVAAPLAILRSENATLAIAQWAVAFFTDFQLVLQQPVLRPLEGTFSASELQLQPQDSKGPPLLSVLDISGQVSVLDLLAGKRLSNSDLYAGSVIIYVSDQDETEDPAPLHWLGYLAWLPRTLQIDQLHAINASEEVLVFPFTAVQGERREADSFYLSARAQYEGEPLEFNGRIWGERQREKINTLKVEANFHAPVSDSRVQLEGELRGTEQAFDYDLVLDAQYRDVAAFLDGLNAKLGLAGSLTLDAAMHGDAQGFILRDARLVLDNMPQYGIEAAGRLEYDRSGTSAIEMVVAGEIDTSDPMLAQLPLDLGPFGRAGGNAKVSGSLNAPRIDRFLLRSESDAGLIISLTGQLDLLGDARFNRVKADLQGPGLSVLSPWTGPLPYETGAFQASGVLSGSHGELKLRNLVIESGTRDTLQLRIEGEARSEGKLTEAGLAAIRDVQVHASLETPDSQNLSSLWHTQVPGGFAISANLQLRGSADELDIIGGDIQAQSSDIDFRIKPENGTIRQQQPPYLSAFTAPVSVSLSDTSALSQFFTTPIPVLGAVQGKGTITQYADRFALEAIELALHSDGPDLSVSGEIRDLTEFRGISLHSSFSGIEARDLLMTALEDFTYEGDLAYLDGGFHLSDQGSGRWQLNDLVLHTSERDGAFELSARGRIDQLFAGPAINLDAQYHLRDPDLLAALSRLRMNPVSGMLQVQSSRGTTRFESQNRIGETVVDVTGSAEHRDREIRQVTMRLESPLVLLDDLGLQAEQTDNASYNPTEVIQIKPVERLERALRNAPDYATDLSVALGTVRGVNTDIDGFDLQLTGNNKRYTLRKFNIAYGDTVAEVRGLIDLNSRPAFVSLAGNASAIPLNKVSRDLGKDTGVSGIAHIRGGVSATGATGEALLGDLDGNIAIALEDAEIEGAAYDILATDFLEWIYSGAALEKSTHVDCTLAGFSINDGVATSDSLYVETTKMVATGSAKINLGKQTLDIELTPRSKSRSIQIPSSVRLRGDFANPKVTLSPVKAAVDAYAQVLTLVPRIASKVFGISKEQKTLRPCITEGR</sequence>
<dbReference type="InterPro" id="IPR052894">
    <property type="entry name" value="AsmA-related"/>
</dbReference>
<organism evidence="2 3">
    <name type="scientific">Pseudohalioglobus sediminis</name>
    <dbReference type="NCBI Taxonomy" id="2606449"/>
    <lineage>
        <taxon>Bacteria</taxon>
        <taxon>Pseudomonadati</taxon>
        <taxon>Pseudomonadota</taxon>
        <taxon>Gammaproteobacteria</taxon>
        <taxon>Cellvibrionales</taxon>
        <taxon>Halieaceae</taxon>
        <taxon>Pseudohalioglobus</taxon>
    </lineage>
</organism>
<gene>
    <name evidence="2" type="ORF">F0M18_19460</name>
</gene>
<evidence type="ECO:0000259" key="1">
    <source>
        <dbReference type="Pfam" id="PF05170"/>
    </source>
</evidence>
<dbReference type="Pfam" id="PF05170">
    <property type="entry name" value="AsmA"/>
    <property type="match status" value="1"/>
</dbReference>
<accession>A0A5B0WPU3</accession>
<evidence type="ECO:0000313" key="3">
    <source>
        <dbReference type="Proteomes" id="UP000323708"/>
    </source>
</evidence>
<name>A0A5B0WPU3_9GAMM</name>
<reference evidence="2 3" key="1">
    <citation type="submission" date="2019-09" db="EMBL/GenBank/DDBJ databases">
        <authorList>
            <person name="Chen X.-Y."/>
        </authorList>
    </citation>
    <scope>NUCLEOTIDE SEQUENCE [LARGE SCALE GENOMIC DNA]</scope>
    <source>
        <strain evidence="2 3">NY5</strain>
    </source>
</reference>
<comment type="caution">
    <text evidence="2">The sequence shown here is derived from an EMBL/GenBank/DDBJ whole genome shotgun (WGS) entry which is preliminary data.</text>
</comment>
<dbReference type="AlphaFoldDB" id="A0A5B0WPU3"/>
<dbReference type="Proteomes" id="UP000323708">
    <property type="component" value="Unassembled WGS sequence"/>
</dbReference>
<evidence type="ECO:0000313" key="2">
    <source>
        <dbReference type="EMBL" id="KAA1188211.1"/>
    </source>
</evidence>
<dbReference type="GO" id="GO:0005886">
    <property type="term" value="C:plasma membrane"/>
    <property type="evidence" value="ECO:0007669"/>
    <property type="project" value="TreeGrafter"/>
</dbReference>
<proteinExistence type="predicted"/>
<protein>
    <submittedName>
        <fullName evidence="2">AsmA family protein</fullName>
    </submittedName>
</protein>
<feature type="domain" description="AsmA" evidence="1">
    <location>
        <begin position="745"/>
        <end position="967"/>
    </location>
</feature>
<keyword evidence="3" id="KW-1185">Reference proteome</keyword>
<dbReference type="GO" id="GO:0090313">
    <property type="term" value="P:regulation of protein targeting to membrane"/>
    <property type="evidence" value="ECO:0007669"/>
    <property type="project" value="TreeGrafter"/>
</dbReference>
<dbReference type="PANTHER" id="PTHR30441">
    <property type="entry name" value="DUF748 DOMAIN-CONTAINING PROTEIN"/>
    <property type="match status" value="1"/>
</dbReference>
<dbReference type="PANTHER" id="PTHR30441:SF8">
    <property type="entry name" value="DUF748 DOMAIN-CONTAINING PROTEIN"/>
    <property type="match status" value="1"/>
</dbReference>
<dbReference type="EMBL" id="VTUX01000011">
    <property type="protein sequence ID" value="KAA1188211.1"/>
    <property type="molecule type" value="Genomic_DNA"/>
</dbReference>